<gene>
    <name evidence="1" type="ORF">RHMOL_Rhmol02G0237000</name>
</gene>
<dbReference type="EMBL" id="CM046389">
    <property type="protein sequence ID" value="KAI8568909.1"/>
    <property type="molecule type" value="Genomic_DNA"/>
</dbReference>
<organism evidence="1 2">
    <name type="scientific">Rhododendron molle</name>
    <name type="common">Chinese azalea</name>
    <name type="synonym">Azalea mollis</name>
    <dbReference type="NCBI Taxonomy" id="49168"/>
    <lineage>
        <taxon>Eukaryota</taxon>
        <taxon>Viridiplantae</taxon>
        <taxon>Streptophyta</taxon>
        <taxon>Embryophyta</taxon>
        <taxon>Tracheophyta</taxon>
        <taxon>Spermatophyta</taxon>
        <taxon>Magnoliopsida</taxon>
        <taxon>eudicotyledons</taxon>
        <taxon>Gunneridae</taxon>
        <taxon>Pentapetalae</taxon>
        <taxon>asterids</taxon>
        <taxon>Ericales</taxon>
        <taxon>Ericaceae</taxon>
        <taxon>Ericoideae</taxon>
        <taxon>Rhodoreae</taxon>
        <taxon>Rhododendron</taxon>
    </lineage>
</organism>
<proteinExistence type="predicted"/>
<reference evidence="1" key="1">
    <citation type="submission" date="2022-02" db="EMBL/GenBank/DDBJ databases">
        <title>Plant Genome Project.</title>
        <authorList>
            <person name="Zhang R.-G."/>
        </authorList>
    </citation>
    <scope>NUCLEOTIDE SEQUENCE</scope>
    <source>
        <strain evidence="1">AT1</strain>
    </source>
</reference>
<evidence type="ECO:0000313" key="1">
    <source>
        <dbReference type="EMBL" id="KAI8568909.1"/>
    </source>
</evidence>
<dbReference type="Proteomes" id="UP001062846">
    <property type="component" value="Chromosome 2"/>
</dbReference>
<comment type="caution">
    <text evidence="1">The sequence shown here is derived from an EMBL/GenBank/DDBJ whole genome shotgun (WGS) entry which is preliminary data.</text>
</comment>
<protein>
    <submittedName>
        <fullName evidence="1">Uncharacterized protein</fullName>
    </submittedName>
</protein>
<evidence type="ECO:0000313" key="2">
    <source>
        <dbReference type="Proteomes" id="UP001062846"/>
    </source>
</evidence>
<accession>A0ACC0PUT5</accession>
<sequence>MKSFNLEELLEMMEYESYMRKIFGRKMILKRRSGTTLYGCTISEDLIVFGADYAAFVANSLALHGVVEYRRGEVAIKPSSRRGCHGDGGQPDLLVLDWRVVEITSIRSNRVTEVLVLSNLPFTLPPQLDQGTRPARGRGRADGSMGVRQTKVDWSTSARKGRARGSTSTRPRSQDQA</sequence>
<name>A0ACC0PUT5_RHOML</name>
<keyword evidence="2" id="KW-1185">Reference proteome</keyword>